<keyword evidence="3" id="KW-0482">Metalloprotease</keyword>
<reference evidence="3 4" key="1">
    <citation type="journal article" date="2021" name="Cell Host Microbe">
        <title>in vivo commensal control of Clostridioides difficile virulence.</title>
        <authorList>
            <person name="Girinathan B.P."/>
            <person name="Dibenedetto N."/>
            <person name="Worley J.N."/>
            <person name="Peltier J."/>
            <person name="Arrieta-Ortiz M.L."/>
            <person name="Rupa Christinal Immanuel S."/>
            <person name="Lavin R."/>
            <person name="Delaney M.L."/>
            <person name="Cummins C."/>
            <person name="Hoffmann M."/>
            <person name="Luo Y."/>
            <person name="Gonzalez-Escalona N."/>
            <person name="Allard M."/>
            <person name="Onderdonk A.B."/>
            <person name="Gerber G.K."/>
            <person name="Sonenshein A.L."/>
            <person name="Baliga N."/>
            <person name="Dupuy B."/>
            <person name="Bry L."/>
        </authorList>
    </citation>
    <scope>NUCLEOTIDE SEQUENCE [LARGE SCALE GENOMIC DNA]</scope>
    <source>
        <strain evidence="3 4">DSM 599</strain>
    </source>
</reference>
<keyword evidence="1" id="KW-1133">Transmembrane helix</keyword>
<dbReference type="GO" id="GO:0008237">
    <property type="term" value="F:metallopeptidase activity"/>
    <property type="evidence" value="ECO:0007669"/>
    <property type="project" value="UniProtKB-KW"/>
</dbReference>
<feature type="transmembrane region" description="Helical" evidence="1">
    <location>
        <begin position="102"/>
        <end position="119"/>
    </location>
</feature>
<feature type="transmembrane region" description="Helical" evidence="1">
    <location>
        <begin position="187"/>
        <end position="207"/>
    </location>
</feature>
<organism evidence="3 4">
    <name type="scientific">Clostridium sardiniense</name>
    <name type="common">Clostridium absonum</name>
    <dbReference type="NCBI Taxonomy" id="29369"/>
    <lineage>
        <taxon>Bacteria</taxon>
        <taxon>Bacillati</taxon>
        <taxon>Bacillota</taxon>
        <taxon>Clostridia</taxon>
        <taxon>Eubacteriales</taxon>
        <taxon>Clostridiaceae</taxon>
        <taxon>Clostridium</taxon>
    </lineage>
</organism>
<keyword evidence="3" id="KW-0378">Hydrolase</keyword>
<dbReference type="Proteomes" id="UP001299068">
    <property type="component" value="Unassembled WGS sequence"/>
</dbReference>
<evidence type="ECO:0000313" key="3">
    <source>
        <dbReference type="EMBL" id="MBY0754052.1"/>
    </source>
</evidence>
<feature type="transmembrane region" description="Helical" evidence="1">
    <location>
        <begin position="50"/>
        <end position="69"/>
    </location>
</feature>
<feature type="transmembrane region" description="Helical" evidence="1">
    <location>
        <begin position="219"/>
        <end position="239"/>
    </location>
</feature>
<feature type="domain" description="CAAX prenyl protease 2/Lysostaphin resistance protein A-like" evidence="2">
    <location>
        <begin position="141"/>
        <end position="254"/>
    </location>
</feature>
<evidence type="ECO:0000313" key="4">
    <source>
        <dbReference type="Proteomes" id="UP001299068"/>
    </source>
</evidence>
<proteinExistence type="predicted"/>
<dbReference type="RefSeq" id="WP_221858433.1">
    <property type="nucleotide sequence ID" value="NZ_JAIKTU010000001.1"/>
</dbReference>
<feature type="transmembrane region" description="Helical" evidence="1">
    <location>
        <begin position="12"/>
        <end position="30"/>
    </location>
</feature>
<keyword evidence="3" id="KW-0645">Protease</keyword>
<keyword evidence="1" id="KW-0812">Transmembrane</keyword>
<keyword evidence="1" id="KW-0472">Membrane</keyword>
<comment type="caution">
    <text evidence="3">The sequence shown here is derived from an EMBL/GenBank/DDBJ whole genome shotgun (WGS) entry which is preliminary data.</text>
</comment>
<evidence type="ECO:0000259" key="2">
    <source>
        <dbReference type="Pfam" id="PF02517"/>
    </source>
</evidence>
<feature type="transmembrane region" description="Helical" evidence="1">
    <location>
        <begin position="157"/>
        <end position="175"/>
    </location>
</feature>
<dbReference type="EMBL" id="JAIKTU010000001">
    <property type="protein sequence ID" value="MBY0754052.1"/>
    <property type="molecule type" value="Genomic_DNA"/>
</dbReference>
<name>A0ABS7KU06_CLOSR</name>
<protein>
    <submittedName>
        <fullName evidence="3">CPBP family intramembrane metalloprotease</fullName>
    </submittedName>
</protein>
<dbReference type="InterPro" id="IPR003675">
    <property type="entry name" value="Rce1/LyrA-like_dom"/>
</dbReference>
<dbReference type="Pfam" id="PF02517">
    <property type="entry name" value="Rce1-like"/>
    <property type="match status" value="1"/>
</dbReference>
<sequence length="266" mass="29594">MEKKLLNIKDIKISLVLTLLSAIGGGLVVLGQIDSIPTEVSAQITKTQLIIVSSVQVIIMAFVLSFLGLKLARATNLNKGLLGYIYSEKEDRKGSYKINSKNLLISILAAFVYAGITVLSEKFIWIPNIPELGGGAHSFDLMYLLSGMMYGGIFEEIMLRLFVMSLVVFILYKLFAGKKDKYSIPSSIYWIAIIIAGLLFGLGHLPATLAMFGTINSIIILRMMILNGIAAIIFGWLYWKKGIEYAMIAHMFSHVFMQLIWLPILF</sequence>
<evidence type="ECO:0000256" key="1">
    <source>
        <dbReference type="SAM" id="Phobius"/>
    </source>
</evidence>
<gene>
    <name evidence="3" type="ORF">K5V21_01150</name>
</gene>
<accession>A0ABS7KU06</accession>
<keyword evidence="4" id="KW-1185">Reference proteome</keyword>
<feature type="transmembrane region" description="Helical" evidence="1">
    <location>
        <begin position="245"/>
        <end position="265"/>
    </location>
</feature>